<comment type="caution">
    <text evidence="2">The sequence shown here is derived from an EMBL/GenBank/DDBJ whole genome shotgun (WGS) entry which is preliminary data.</text>
</comment>
<protein>
    <recommendedName>
        <fullName evidence="3">SAP domain-containing protein</fullName>
    </recommendedName>
</protein>
<accession>X0X2Y6</accession>
<gene>
    <name evidence="2" type="ORF">S01H1_71928</name>
</gene>
<dbReference type="EMBL" id="BARS01047926">
    <property type="protein sequence ID" value="GAG30973.1"/>
    <property type="molecule type" value="Genomic_DNA"/>
</dbReference>
<proteinExistence type="predicted"/>
<reference evidence="2" key="1">
    <citation type="journal article" date="2014" name="Front. Microbiol.">
        <title>High frequency of phylogenetically diverse reductive dehalogenase-homologous genes in deep subseafloor sedimentary metagenomes.</title>
        <authorList>
            <person name="Kawai M."/>
            <person name="Futagami T."/>
            <person name="Toyoda A."/>
            <person name="Takaki Y."/>
            <person name="Nishi S."/>
            <person name="Hori S."/>
            <person name="Arai W."/>
            <person name="Tsubouchi T."/>
            <person name="Morono Y."/>
            <person name="Uchiyama I."/>
            <person name="Ito T."/>
            <person name="Fujiyama A."/>
            <person name="Inagaki F."/>
            <person name="Takami H."/>
        </authorList>
    </citation>
    <scope>NUCLEOTIDE SEQUENCE</scope>
    <source>
        <strain evidence="2">Expedition CK06-06</strain>
    </source>
</reference>
<evidence type="ECO:0000313" key="2">
    <source>
        <dbReference type="EMBL" id="GAG30973.1"/>
    </source>
</evidence>
<feature type="region of interest" description="Disordered" evidence="1">
    <location>
        <begin position="35"/>
        <end position="62"/>
    </location>
</feature>
<evidence type="ECO:0000256" key="1">
    <source>
        <dbReference type="SAM" id="MobiDB-lite"/>
    </source>
</evidence>
<dbReference type="AlphaFoldDB" id="X0X2Y6"/>
<sequence length="62" mass="6278">MNKNQLFKACRNQGLDTSGGKAVLEARLAAAHPEPAAKAAAEAEAEAKATADKEAEEAAAAV</sequence>
<feature type="non-terminal residue" evidence="2">
    <location>
        <position position="62"/>
    </location>
</feature>
<organism evidence="2">
    <name type="scientific">marine sediment metagenome</name>
    <dbReference type="NCBI Taxonomy" id="412755"/>
    <lineage>
        <taxon>unclassified sequences</taxon>
        <taxon>metagenomes</taxon>
        <taxon>ecological metagenomes</taxon>
    </lineage>
</organism>
<evidence type="ECO:0008006" key="3">
    <source>
        <dbReference type="Google" id="ProtNLM"/>
    </source>
</evidence>
<name>X0X2Y6_9ZZZZ</name>